<protein>
    <submittedName>
        <fullName evidence="1">Uncharacterized protein</fullName>
    </submittedName>
</protein>
<evidence type="ECO:0000313" key="2">
    <source>
        <dbReference type="Proteomes" id="UP000053246"/>
    </source>
</evidence>
<keyword evidence="2" id="KW-1185">Reference proteome</keyword>
<name>A0A9X0HZ56_9ACTN</name>
<dbReference type="EMBL" id="LMWI01000002">
    <property type="protein sequence ID" value="KUJ43845.1"/>
    <property type="molecule type" value="Genomic_DNA"/>
</dbReference>
<gene>
    <name evidence="1" type="ORF">ADL17_11280</name>
</gene>
<dbReference type="AlphaFoldDB" id="A0A9X0HZ56"/>
<accession>A0A9X0HZ56</accession>
<comment type="caution">
    <text evidence="1">The sequence shown here is derived from an EMBL/GenBank/DDBJ whole genome shotgun (WGS) entry which is preliminary data.</text>
</comment>
<dbReference type="Proteomes" id="UP000053246">
    <property type="component" value="Unassembled WGS sequence"/>
</dbReference>
<reference evidence="1 2" key="1">
    <citation type="submission" date="2015-10" db="EMBL/GenBank/DDBJ databases">
        <authorList>
            <person name="Ju K.-S."/>
            <person name="Doroghazi J.R."/>
            <person name="Metcalf W.W."/>
        </authorList>
    </citation>
    <scope>NUCLEOTIDE SEQUENCE [LARGE SCALE GENOMIC DNA]</scope>
    <source>
        <strain evidence="1 2">NRRL B-24793</strain>
    </source>
</reference>
<sequence length="127" mass="13363">MPALDPDAQAVSALLREAVKLVAAGHPAKAVIDARRAIEVADTVFGALNASNAAMKLITDIPPNDRTQEERFALLRHALFSLASPPAHGDPKAEQFTWSREAALVVISAVASLMAVRSDAGRTTGQP</sequence>
<organism evidence="1 2">
    <name type="scientific">Micromonospora maris</name>
    <dbReference type="NCBI Taxonomy" id="1003110"/>
    <lineage>
        <taxon>Bacteria</taxon>
        <taxon>Bacillati</taxon>
        <taxon>Actinomycetota</taxon>
        <taxon>Actinomycetes</taxon>
        <taxon>Micromonosporales</taxon>
        <taxon>Micromonosporaceae</taxon>
        <taxon>Micromonospora</taxon>
    </lineage>
</organism>
<proteinExistence type="predicted"/>
<evidence type="ECO:0000313" key="1">
    <source>
        <dbReference type="EMBL" id="KUJ43845.1"/>
    </source>
</evidence>